<feature type="compositionally biased region" description="Polar residues" evidence="1">
    <location>
        <begin position="55"/>
        <end position="84"/>
    </location>
</feature>
<feature type="region of interest" description="Disordered" evidence="1">
    <location>
        <begin position="41"/>
        <end position="84"/>
    </location>
</feature>
<proteinExistence type="predicted"/>
<accession>A0ABT8BA64</accession>
<keyword evidence="3" id="KW-1185">Reference proteome</keyword>
<gene>
    <name evidence="2" type="ORF">QWZ03_18100</name>
</gene>
<comment type="caution">
    <text evidence="2">The sequence shown here is derived from an EMBL/GenBank/DDBJ whole genome shotgun (WGS) entry which is preliminary data.</text>
</comment>
<reference evidence="2" key="1">
    <citation type="journal article" date="2014" name="Int. J. Syst. Evol. Microbiol.">
        <title>Complete genome of a new Firmicutes species belonging to the dominant human colonic microbiota ('Ruminococcus bicirculans') reveals two chromosomes and a selective capacity to utilize plant glucans.</title>
        <authorList>
            <consortium name="NISC Comparative Sequencing Program"/>
            <person name="Wegmann U."/>
            <person name="Louis P."/>
            <person name="Goesmann A."/>
            <person name="Henrissat B."/>
            <person name="Duncan S.H."/>
            <person name="Flint H.J."/>
        </authorList>
    </citation>
    <scope>NUCLEOTIDE SEQUENCE</scope>
    <source>
        <strain evidence="2">CECT 7703</strain>
    </source>
</reference>
<sequence>MTTVLDPKVAADLRARAQALATSLGLSMAEAKQNVWAEYQREEAARAARAPPDPSTAQSSTAARWNDTGSRSSNRKLTTEQRQIGKQHVQTILGVIAKGRSNGT</sequence>
<dbReference type="EMBL" id="JAUFPU010000018">
    <property type="protein sequence ID" value="MDN3578682.1"/>
    <property type="molecule type" value="Genomic_DNA"/>
</dbReference>
<evidence type="ECO:0000313" key="3">
    <source>
        <dbReference type="Proteomes" id="UP001180081"/>
    </source>
</evidence>
<evidence type="ECO:0000313" key="2">
    <source>
        <dbReference type="EMBL" id="MDN3578682.1"/>
    </source>
</evidence>
<evidence type="ECO:0000256" key="1">
    <source>
        <dbReference type="SAM" id="MobiDB-lite"/>
    </source>
</evidence>
<dbReference type="RefSeq" id="WP_290334011.1">
    <property type="nucleotide sequence ID" value="NZ_JAUFPU010000018.1"/>
</dbReference>
<dbReference type="Proteomes" id="UP001180081">
    <property type="component" value="Unassembled WGS sequence"/>
</dbReference>
<name>A0ABT8BA64_9NEIS</name>
<reference evidence="2" key="2">
    <citation type="submission" date="2023-06" db="EMBL/GenBank/DDBJ databases">
        <authorList>
            <person name="Lucena T."/>
            <person name="Sun Q."/>
        </authorList>
    </citation>
    <scope>NUCLEOTIDE SEQUENCE</scope>
    <source>
        <strain evidence="2">CECT 7703</strain>
    </source>
</reference>
<protein>
    <submittedName>
        <fullName evidence="2">Uncharacterized protein</fullName>
    </submittedName>
</protein>
<organism evidence="2 3">
    <name type="scientific">Chitinimonas viridis</name>
    <dbReference type="NCBI Taxonomy" id="664880"/>
    <lineage>
        <taxon>Bacteria</taxon>
        <taxon>Pseudomonadati</taxon>
        <taxon>Pseudomonadota</taxon>
        <taxon>Betaproteobacteria</taxon>
        <taxon>Neisseriales</taxon>
        <taxon>Chitinibacteraceae</taxon>
        <taxon>Chitinimonas</taxon>
    </lineage>
</organism>